<evidence type="ECO:0000256" key="2">
    <source>
        <dbReference type="PIRSR" id="PIRSR004789-51"/>
    </source>
</evidence>
<feature type="binding site" evidence="2">
    <location>
        <position position="184"/>
    </location>
    <ligand>
        <name>Fe cation</name>
        <dbReference type="ChEBI" id="CHEBI:24875"/>
        <label>2</label>
    </ligand>
</feature>
<dbReference type="PIRSF" id="PIRSF004789">
    <property type="entry name" value="DR1281"/>
    <property type="match status" value="1"/>
</dbReference>
<accession>A0A8A4TE46</accession>
<dbReference type="RefSeq" id="WP_237377507.1">
    <property type="nucleotide sequence ID" value="NZ_CP071793.1"/>
</dbReference>
<dbReference type="Proteomes" id="UP000663929">
    <property type="component" value="Chromosome"/>
</dbReference>
<keyword evidence="2" id="KW-0479">Metal-binding</keyword>
<feature type="active site" description="Proton donor" evidence="1">
    <location>
        <position position="76"/>
    </location>
</feature>
<dbReference type="PANTHER" id="PTHR36303:SF1">
    <property type="entry name" value="2',3'-CYCLIC-NUCLEOTIDE 2'-PHOSPHODIESTERASE"/>
    <property type="match status" value="1"/>
</dbReference>
<protein>
    <submittedName>
        <fullName evidence="3">YmdB family metallophosphoesterase</fullName>
    </submittedName>
</protein>
<dbReference type="AlphaFoldDB" id="A0A8A4TE46"/>
<dbReference type="EMBL" id="CP071793">
    <property type="protein sequence ID" value="QTD47840.1"/>
    <property type="molecule type" value="Genomic_DNA"/>
</dbReference>
<gene>
    <name evidence="3" type="ORF">J3U87_19820</name>
</gene>
<feature type="binding site" evidence="2">
    <location>
        <position position="47"/>
    </location>
    <ligand>
        <name>Fe cation</name>
        <dbReference type="ChEBI" id="CHEBI:24875"/>
        <label>2</label>
    </ligand>
</feature>
<feature type="binding site" evidence="2">
    <location>
        <position position="186"/>
    </location>
    <ligand>
        <name>Fe cation</name>
        <dbReference type="ChEBI" id="CHEBI:24875"/>
        <label>1</label>
    </ligand>
</feature>
<feature type="binding site" evidence="2">
    <location>
        <position position="48"/>
    </location>
    <ligand>
        <name>Fe cation</name>
        <dbReference type="ChEBI" id="CHEBI:24875"/>
        <label>1</label>
    </ligand>
</feature>
<name>A0A8A4TE46_SULCO</name>
<feature type="binding site" evidence="2">
    <location>
        <position position="16"/>
    </location>
    <ligand>
        <name>Fe cation</name>
        <dbReference type="ChEBI" id="CHEBI:24875"/>
        <label>1</label>
    </ligand>
</feature>
<sequence length="279" mass="30190">MKAKASGEIRVLAVGDVVGRPGRRFLAGALPVLKAAYQYDVCVVNVENAAGGFGMMSDTYREFLGMEIDIMTSGNHIYDKKDAEGWMNDATRMLVPENWPPGSPGRGYGVYTVAGGVRLGVLNLIGRTFMRSYDCPFRAADRVLPELLEETPLVLVDFHAEATSEKGAMGWYLAGRASAVWGTHTHVPTADARILEGHTGYQTDLGMTGSYDSVIGMVKEPVIEGFLTQNRSRFEVAKDDPRLGGSIMDLDVATGKCTAIEGIFACAESLKQLKVAEQV</sequence>
<dbReference type="CDD" id="cd07382">
    <property type="entry name" value="MPP_DR1281"/>
    <property type="match status" value="1"/>
</dbReference>
<dbReference type="Gene3D" id="3.60.21.10">
    <property type="match status" value="1"/>
</dbReference>
<feature type="binding site" evidence="2">
    <location>
        <position position="159"/>
    </location>
    <ligand>
        <name>Fe cation</name>
        <dbReference type="ChEBI" id="CHEBI:24875"/>
        <label>2</label>
    </ligand>
</feature>
<proteinExistence type="predicted"/>
<dbReference type="GO" id="GO:0046872">
    <property type="term" value="F:metal ion binding"/>
    <property type="evidence" value="ECO:0007669"/>
    <property type="project" value="UniProtKB-KW"/>
</dbReference>
<feature type="binding site" evidence="2">
    <location>
        <position position="75"/>
    </location>
    <ligand>
        <name>Fe cation</name>
        <dbReference type="ChEBI" id="CHEBI:24875"/>
        <label>2</label>
    </ligand>
</feature>
<keyword evidence="4" id="KW-1185">Reference proteome</keyword>
<feature type="binding site" evidence="2">
    <location>
        <position position="47"/>
    </location>
    <ligand>
        <name>Fe cation</name>
        <dbReference type="ChEBI" id="CHEBI:24875"/>
        <label>1</label>
    </ligand>
</feature>
<organism evidence="3 4">
    <name type="scientific">Sulfidibacter corallicola</name>
    <dbReference type="NCBI Taxonomy" id="2818388"/>
    <lineage>
        <taxon>Bacteria</taxon>
        <taxon>Pseudomonadati</taxon>
        <taxon>Acidobacteriota</taxon>
        <taxon>Holophagae</taxon>
        <taxon>Acanthopleuribacterales</taxon>
        <taxon>Acanthopleuribacteraceae</taxon>
        <taxon>Sulfidibacter</taxon>
    </lineage>
</organism>
<dbReference type="InterPro" id="IPR029052">
    <property type="entry name" value="Metallo-depent_PP-like"/>
</dbReference>
<dbReference type="GO" id="GO:0004113">
    <property type="term" value="F:2',3'-cyclic-nucleotide 3'-phosphodiesterase activity"/>
    <property type="evidence" value="ECO:0007669"/>
    <property type="project" value="TreeGrafter"/>
</dbReference>
<evidence type="ECO:0000313" key="3">
    <source>
        <dbReference type="EMBL" id="QTD47840.1"/>
    </source>
</evidence>
<reference evidence="3" key="1">
    <citation type="submission" date="2021-03" db="EMBL/GenBank/DDBJ databases">
        <title>Acanthopleuribacteraceae sp. M133.</title>
        <authorList>
            <person name="Wang G."/>
        </authorList>
    </citation>
    <scope>NUCLEOTIDE SEQUENCE</scope>
    <source>
        <strain evidence="3">M133</strain>
    </source>
</reference>
<evidence type="ECO:0000313" key="4">
    <source>
        <dbReference type="Proteomes" id="UP000663929"/>
    </source>
</evidence>
<evidence type="ECO:0000256" key="1">
    <source>
        <dbReference type="PIRSR" id="PIRSR004789-50"/>
    </source>
</evidence>
<dbReference type="Pfam" id="PF13277">
    <property type="entry name" value="YmdB"/>
    <property type="match status" value="1"/>
</dbReference>
<dbReference type="SUPFAM" id="SSF56300">
    <property type="entry name" value="Metallo-dependent phosphatases"/>
    <property type="match status" value="1"/>
</dbReference>
<dbReference type="InterPro" id="IPR005235">
    <property type="entry name" value="YmdB-like"/>
</dbReference>
<dbReference type="KEGG" id="scor:J3U87_19820"/>
<dbReference type="PANTHER" id="PTHR36303">
    <property type="entry name" value="2',3'-CYCLIC-NUCLEOTIDE 2'-PHOSPHODIESTERASE"/>
    <property type="match status" value="1"/>
</dbReference>